<evidence type="ECO:0000256" key="2">
    <source>
        <dbReference type="ARBA" id="ARBA00022448"/>
    </source>
</evidence>
<keyword evidence="3" id="KW-1003">Cell membrane</keyword>
<dbReference type="Proteomes" id="UP000649179">
    <property type="component" value="Unassembled WGS sequence"/>
</dbReference>
<dbReference type="GO" id="GO:0006835">
    <property type="term" value="P:dicarboxylic acid transport"/>
    <property type="evidence" value="ECO:0007669"/>
    <property type="project" value="TreeGrafter"/>
</dbReference>
<keyword evidence="2" id="KW-0813">Transport</keyword>
<comment type="subcellular location">
    <subcellularLocation>
        <location evidence="1">Cell membrane</location>
        <topology evidence="1">Multi-pass membrane protein</topology>
    </subcellularLocation>
</comment>
<keyword evidence="4 7" id="KW-0812">Transmembrane</keyword>
<dbReference type="InterPro" id="IPR036458">
    <property type="entry name" value="Na:dicarbo_symporter_sf"/>
</dbReference>
<comment type="caution">
    <text evidence="8">The sequence shown here is derived from an EMBL/GenBank/DDBJ whole genome shotgun (WGS) entry which is preliminary data.</text>
</comment>
<evidence type="ECO:0000256" key="6">
    <source>
        <dbReference type="ARBA" id="ARBA00023136"/>
    </source>
</evidence>
<feature type="transmembrane region" description="Helical" evidence="7">
    <location>
        <begin position="338"/>
        <end position="355"/>
    </location>
</feature>
<organism evidence="8 9">
    <name type="scientific">Marmoricola endophyticus</name>
    <dbReference type="NCBI Taxonomy" id="2040280"/>
    <lineage>
        <taxon>Bacteria</taxon>
        <taxon>Bacillati</taxon>
        <taxon>Actinomycetota</taxon>
        <taxon>Actinomycetes</taxon>
        <taxon>Propionibacteriales</taxon>
        <taxon>Nocardioidaceae</taxon>
        <taxon>Marmoricola</taxon>
    </lineage>
</organism>
<reference evidence="8" key="1">
    <citation type="journal article" date="2014" name="Int. J. Syst. Evol. Microbiol.">
        <title>Complete genome sequence of Corynebacterium casei LMG S-19264T (=DSM 44701T), isolated from a smear-ripened cheese.</title>
        <authorList>
            <consortium name="US DOE Joint Genome Institute (JGI-PGF)"/>
            <person name="Walter F."/>
            <person name="Albersmeier A."/>
            <person name="Kalinowski J."/>
            <person name="Ruckert C."/>
        </authorList>
    </citation>
    <scope>NUCLEOTIDE SEQUENCE</scope>
    <source>
        <strain evidence="8">CGMCC 1.16067</strain>
    </source>
</reference>
<feature type="transmembrane region" description="Helical" evidence="7">
    <location>
        <begin position="314"/>
        <end position="331"/>
    </location>
</feature>
<evidence type="ECO:0000256" key="5">
    <source>
        <dbReference type="ARBA" id="ARBA00022989"/>
    </source>
</evidence>
<dbReference type="Gene3D" id="1.10.3860.10">
    <property type="entry name" value="Sodium:dicarboxylate symporter"/>
    <property type="match status" value="1"/>
</dbReference>
<dbReference type="PANTHER" id="PTHR42865">
    <property type="entry name" value="PROTON/GLUTAMATE-ASPARTATE SYMPORTER"/>
    <property type="match status" value="1"/>
</dbReference>
<feature type="transmembrane region" description="Helical" evidence="7">
    <location>
        <begin position="361"/>
        <end position="382"/>
    </location>
</feature>
<evidence type="ECO:0000313" key="9">
    <source>
        <dbReference type="Proteomes" id="UP000649179"/>
    </source>
</evidence>
<dbReference type="PRINTS" id="PR00173">
    <property type="entry name" value="EDTRNSPORT"/>
</dbReference>
<dbReference type="AlphaFoldDB" id="A0A917EZB6"/>
<accession>A0A917EZB6</accession>
<gene>
    <name evidence="8" type="ORF">GCM10011519_03350</name>
</gene>
<protein>
    <submittedName>
        <fullName evidence="8">Sodium:proton antiporter</fullName>
    </submittedName>
</protein>
<proteinExistence type="predicted"/>
<dbReference type="InterPro" id="IPR001991">
    <property type="entry name" value="Na-dicarboxylate_symporter"/>
</dbReference>
<dbReference type="EMBL" id="BMKQ01000001">
    <property type="protein sequence ID" value="GGF33227.1"/>
    <property type="molecule type" value="Genomic_DNA"/>
</dbReference>
<evidence type="ECO:0000256" key="7">
    <source>
        <dbReference type="SAM" id="Phobius"/>
    </source>
</evidence>
<sequence length="438" mass="45742">MRKVPFWLQVLLGLVLGVVLGLVARTGDLGWLSTTLDTVGSTFVTLLTAAVAPLIFSAIVVSVARLREVADATRLALRTLAWFAITSLIAVSIGIGLGLLTNPGRSTTLTAGDASYDGSRGSWTDFLAGIIPGNPLGLEVDTTDDGGTLSSVVGFNVLQIVVIALVVGVAILKTGEKADPFLHFTESLLAIMQTILWWIIRLAPLGTLGLIGRAVSQYGWDLLAPLATFTVDVYVGCLLVLLVVYPVLVRAHGLSPVKFFTGAWPAIWLAFVSRSSVGTMPVTQRVTVRNLGVPQEYASFAVPLGSTTKMDGCAAIYPALAAIFVAQVFGVDLSLADYLLIVFVSVVGSAATAGLTGAVVMLTLTLSTLGLPLAGVGLLLAIDPILDMMRTATNVAGQALVPVIVAKRSGILDHAVYDAPRTADVLGPEAETREPVAV</sequence>
<evidence type="ECO:0000256" key="4">
    <source>
        <dbReference type="ARBA" id="ARBA00022692"/>
    </source>
</evidence>
<keyword evidence="9" id="KW-1185">Reference proteome</keyword>
<dbReference type="RefSeq" id="WP_188777657.1">
    <property type="nucleotide sequence ID" value="NZ_BMKQ01000001.1"/>
</dbReference>
<dbReference type="SUPFAM" id="SSF118215">
    <property type="entry name" value="Proton glutamate symport protein"/>
    <property type="match status" value="1"/>
</dbReference>
<evidence type="ECO:0000256" key="1">
    <source>
        <dbReference type="ARBA" id="ARBA00004651"/>
    </source>
</evidence>
<feature type="transmembrane region" description="Helical" evidence="7">
    <location>
        <begin position="42"/>
        <end position="63"/>
    </location>
</feature>
<dbReference type="GO" id="GO:0015293">
    <property type="term" value="F:symporter activity"/>
    <property type="evidence" value="ECO:0007669"/>
    <property type="project" value="UniProtKB-KW"/>
</dbReference>
<reference evidence="8" key="2">
    <citation type="submission" date="2020-09" db="EMBL/GenBank/DDBJ databases">
        <authorList>
            <person name="Sun Q."/>
            <person name="Zhou Y."/>
        </authorList>
    </citation>
    <scope>NUCLEOTIDE SEQUENCE</scope>
    <source>
        <strain evidence="8">CGMCC 1.16067</strain>
    </source>
</reference>
<keyword evidence="6 7" id="KW-0472">Membrane</keyword>
<evidence type="ECO:0000256" key="3">
    <source>
        <dbReference type="ARBA" id="ARBA00022475"/>
    </source>
</evidence>
<evidence type="ECO:0000313" key="8">
    <source>
        <dbReference type="EMBL" id="GGF33227.1"/>
    </source>
</evidence>
<feature type="transmembrane region" description="Helical" evidence="7">
    <location>
        <begin position="152"/>
        <end position="172"/>
    </location>
</feature>
<dbReference type="GO" id="GO:0005886">
    <property type="term" value="C:plasma membrane"/>
    <property type="evidence" value="ECO:0007669"/>
    <property type="project" value="UniProtKB-SubCell"/>
</dbReference>
<feature type="transmembrane region" description="Helical" evidence="7">
    <location>
        <begin position="257"/>
        <end position="277"/>
    </location>
</feature>
<dbReference type="PANTHER" id="PTHR42865:SF7">
    <property type="entry name" value="PROTON_GLUTAMATE-ASPARTATE SYMPORTER"/>
    <property type="match status" value="1"/>
</dbReference>
<name>A0A917EZB6_9ACTN</name>
<dbReference type="Pfam" id="PF00375">
    <property type="entry name" value="SDF"/>
    <property type="match status" value="1"/>
</dbReference>
<feature type="transmembrane region" description="Helical" evidence="7">
    <location>
        <begin position="223"/>
        <end position="245"/>
    </location>
</feature>
<feature type="transmembrane region" description="Helical" evidence="7">
    <location>
        <begin position="75"/>
        <end position="100"/>
    </location>
</feature>
<keyword evidence="5 7" id="KW-1133">Transmembrane helix</keyword>